<dbReference type="GO" id="GO:0007508">
    <property type="term" value="P:larval heart development"/>
    <property type="evidence" value="ECO:0007669"/>
    <property type="project" value="TreeGrafter"/>
</dbReference>
<evidence type="ECO:0000313" key="2">
    <source>
        <dbReference type="Proteomes" id="UP001333110"/>
    </source>
</evidence>
<comment type="caution">
    <text evidence="1">The sequence shown here is derived from an EMBL/GenBank/DDBJ whole genome shotgun (WGS) entry which is preliminary data.</text>
</comment>
<organism evidence="1 2">
    <name type="scientific">Mycteria americana</name>
    <name type="common">Wood stork</name>
    <dbReference type="NCBI Taxonomy" id="33587"/>
    <lineage>
        <taxon>Eukaryota</taxon>
        <taxon>Metazoa</taxon>
        <taxon>Chordata</taxon>
        <taxon>Craniata</taxon>
        <taxon>Vertebrata</taxon>
        <taxon>Euteleostomi</taxon>
        <taxon>Archelosauria</taxon>
        <taxon>Archosauria</taxon>
        <taxon>Dinosauria</taxon>
        <taxon>Saurischia</taxon>
        <taxon>Theropoda</taxon>
        <taxon>Coelurosauria</taxon>
        <taxon>Aves</taxon>
        <taxon>Neognathae</taxon>
        <taxon>Neoaves</taxon>
        <taxon>Aequornithes</taxon>
        <taxon>Ciconiiformes</taxon>
        <taxon>Ciconiidae</taxon>
        <taxon>Mycteria</taxon>
    </lineage>
</organism>
<accession>A0AAN7N1F4</accession>
<evidence type="ECO:0000313" key="1">
    <source>
        <dbReference type="EMBL" id="KAK4806230.1"/>
    </source>
</evidence>
<dbReference type="AlphaFoldDB" id="A0AAN7N1F4"/>
<dbReference type="Proteomes" id="UP001333110">
    <property type="component" value="Unassembled WGS sequence"/>
</dbReference>
<reference evidence="1 2" key="1">
    <citation type="journal article" date="2023" name="J. Hered.">
        <title>Chromosome-level genome of the wood stork (Mycteria americana) provides insight into avian chromosome evolution.</title>
        <authorList>
            <person name="Flamio R. Jr."/>
            <person name="Ramstad K.M."/>
        </authorList>
    </citation>
    <scope>NUCLEOTIDE SEQUENCE [LARGE SCALE GENOMIC DNA]</scope>
    <source>
        <strain evidence="1">JAX WOST 10</strain>
    </source>
</reference>
<proteinExistence type="predicted"/>
<name>A0AAN7N1F4_MYCAM</name>
<sequence>MESPTRGEALLDLLLANAEQLNGEVKTGGSLGCSDHALVEFSVFRGTGQVHRTTKEDERNCTPLMSETGDLATTDMEKAEVLNNFFASVFTGKCSSHAVQLTESKGRD</sequence>
<dbReference type="GO" id="GO:0061343">
    <property type="term" value="P:cell adhesion involved in heart morphogenesis"/>
    <property type="evidence" value="ECO:0007669"/>
    <property type="project" value="TreeGrafter"/>
</dbReference>
<dbReference type="GO" id="GO:0031012">
    <property type="term" value="C:extracellular matrix"/>
    <property type="evidence" value="ECO:0007669"/>
    <property type="project" value="TreeGrafter"/>
</dbReference>
<keyword evidence="2" id="KW-1185">Reference proteome</keyword>
<dbReference type="EMBL" id="JAUNZN010000044">
    <property type="protein sequence ID" value="KAK4806230.1"/>
    <property type="molecule type" value="Genomic_DNA"/>
</dbReference>
<gene>
    <name evidence="1" type="ORF">QYF61_013374</name>
</gene>
<dbReference type="PANTHER" id="PTHR33395">
    <property type="entry name" value="TRANSCRIPTASE, PUTATIVE-RELATED-RELATED"/>
    <property type="match status" value="1"/>
</dbReference>
<protein>
    <submittedName>
        <fullName evidence="1">Uncharacterized protein</fullName>
    </submittedName>
</protein>
<dbReference type="PANTHER" id="PTHR33395:SF22">
    <property type="entry name" value="REVERSE TRANSCRIPTASE DOMAIN-CONTAINING PROTEIN"/>
    <property type="match status" value="1"/>
</dbReference>